<evidence type="ECO:0000313" key="7">
    <source>
        <dbReference type="Proteomes" id="UP000664417"/>
    </source>
</evidence>
<dbReference type="CDD" id="cd06102">
    <property type="entry name" value="citrate_synt_like_2"/>
    <property type="match status" value="1"/>
</dbReference>
<reference evidence="6" key="1">
    <citation type="submission" date="2021-03" db="EMBL/GenBank/DDBJ databases">
        <authorList>
            <person name="Wang G."/>
        </authorList>
    </citation>
    <scope>NUCLEOTIDE SEQUENCE</scope>
    <source>
        <strain evidence="6">KCTC 12899</strain>
    </source>
</reference>
<evidence type="ECO:0000259" key="5">
    <source>
        <dbReference type="Pfam" id="PF12728"/>
    </source>
</evidence>
<dbReference type="GO" id="GO:0006099">
    <property type="term" value="P:tricarboxylic acid cycle"/>
    <property type="evidence" value="ECO:0007669"/>
    <property type="project" value="UniProtKB-UniPathway"/>
</dbReference>
<dbReference type="GO" id="GO:0005829">
    <property type="term" value="C:cytosol"/>
    <property type="evidence" value="ECO:0007669"/>
    <property type="project" value="TreeGrafter"/>
</dbReference>
<feature type="domain" description="Helix-turn-helix" evidence="5">
    <location>
        <begin position="10"/>
        <end position="58"/>
    </location>
</feature>
<evidence type="ECO:0000313" key="6">
    <source>
        <dbReference type="EMBL" id="MBO1320265.1"/>
    </source>
</evidence>
<evidence type="ECO:0000256" key="4">
    <source>
        <dbReference type="ARBA" id="ARBA00022679"/>
    </source>
</evidence>
<evidence type="ECO:0000256" key="1">
    <source>
        <dbReference type="ARBA" id="ARBA00004751"/>
    </source>
</evidence>
<protein>
    <recommendedName>
        <fullName evidence="3">citrate synthase (unknown stereospecificity)</fullName>
        <ecNumber evidence="3">2.3.3.16</ecNumber>
    </recommendedName>
</protein>
<keyword evidence="4" id="KW-0808">Transferase</keyword>
<dbReference type="PANTHER" id="PTHR11739">
    <property type="entry name" value="CITRATE SYNTHASE"/>
    <property type="match status" value="1"/>
</dbReference>
<evidence type="ECO:0000256" key="3">
    <source>
        <dbReference type="ARBA" id="ARBA00012972"/>
    </source>
</evidence>
<dbReference type="InterPro" id="IPR041657">
    <property type="entry name" value="HTH_17"/>
</dbReference>
<dbReference type="UniPathway" id="UPA00223"/>
<name>A0A8J7Q9B0_9BACT</name>
<dbReference type="InterPro" id="IPR036969">
    <property type="entry name" value="Citrate_synthase_sf"/>
</dbReference>
<dbReference type="SUPFAM" id="SSF48256">
    <property type="entry name" value="Citrate synthase"/>
    <property type="match status" value="1"/>
</dbReference>
<dbReference type="Proteomes" id="UP000664417">
    <property type="component" value="Unassembled WGS sequence"/>
</dbReference>
<dbReference type="InterPro" id="IPR016143">
    <property type="entry name" value="Citrate_synth-like_sm_a-sub"/>
</dbReference>
<evidence type="ECO:0000256" key="2">
    <source>
        <dbReference type="ARBA" id="ARBA00010566"/>
    </source>
</evidence>
<dbReference type="GO" id="GO:0005975">
    <property type="term" value="P:carbohydrate metabolic process"/>
    <property type="evidence" value="ECO:0007669"/>
    <property type="project" value="TreeGrafter"/>
</dbReference>
<accession>A0A8J7Q9B0</accession>
<dbReference type="EC" id="2.3.3.16" evidence="3"/>
<dbReference type="EMBL" id="JAFREP010000016">
    <property type="protein sequence ID" value="MBO1320265.1"/>
    <property type="molecule type" value="Genomic_DNA"/>
</dbReference>
<organism evidence="6 7">
    <name type="scientific">Acanthopleuribacter pedis</name>
    <dbReference type="NCBI Taxonomy" id="442870"/>
    <lineage>
        <taxon>Bacteria</taxon>
        <taxon>Pseudomonadati</taxon>
        <taxon>Acidobacteriota</taxon>
        <taxon>Holophagae</taxon>
        <taxon>Acanthopleuribacterales</taxon>
        <taxon>Acanthopleuribacteraceae</taxon>
        <taxon>Acanthopleuribacter</taxon>
    </lineage>
</organism>
<dbReference type="InterPro" id="IPR009061">
    <property type="entry name" value="DNA-bd_dom_put_sf"/>
</dbReference>
<dbReference type="Gene3D" id="1.10.580.10">
    <property type="entry name" value="Citrate Synthase, domain 1"/>
    <property type="match status" value="1"/>
</dbReference>
<dbReference type="Gene3D" id="1.10.230.10">
    <property type="entry name" value="Cytochrome P450-Terp, domain 2"/>
    <property type="match status" value="1"/>
</dbReference>
<dbReference type="InterPro" id="IPR016142">
    <property type="entry name" value="Citrate_synth-like_lrg_a-sub"/>
</dbReference>
<dbReference type="GO" id="GO:0036440">
    <property type="term" value="F:citrate synthase activity"/>
    <property type="evidence" value="ECO:0007669"/>
    <property type="project" value="UniProtKB-EC"/>
</dbReference>
<dbReference type="SUPFAM" id="SSF46955">
    <property type="entry name" value="Putative DNA-binding domain"/>
    <property type="match status" value="1"/>
</dbReference>
<keyword evidence="7" id="KW-1185">Reference proteome</keyword>
<dbReference type="Gene3D" id="1.10.1660.10">
    <property type="match status" value="1"/>
</dbReference>
<gene>
    <name evidence="6" type="ORF">J3U88_17450</name>
</gene>
<comment type="caution">
    <text evidence="6">The sequence shown here is derived from an EMBL/GenBank/DDBJ whole genome shotgun (WGS) entry which is preliminary data.</text>
</comment>
<comment type="pathway">
    <text evidence="1">Carbohydrate metabolism; tricarboxylic acid cycle; isocitrate from oxaloacetate: step 1/2.</text>
</comment>
<dbReference type="Pfam" id="PF12728">
    <property type="entry name" value="HTH_17"/>
    <property type="match status" value="1"/>
</dbReference>
<dbReference type="AlphaFoldDB" id="A0A8J7Q9B0"/>
<dbReference type="Pfam" id="PF00285">
    <property type="entry name" value="Citrate_synt"/>
    <property type="match status" value="1"/>
</dbReference>
<dbReference type="PANTHER" id="PTHR11739:SF4">
    <property type="entry name" value="CITRATE SYNTHASE, PEROXISOMAL"/>
    <property type="match status" value="1"/>
</dbReference>
<dbReference type="InterPro" id="IPR002020">
    <property type="entry name" value="Citrate_synthase"/>
</dbReference>
<proteinExistence type="inferred from homology"/>
<dbReference type="RefSeq" id="WP_207860219.1">
    <property type="nucleotide sequence ID" value="NZ_JAFREP010000016.1"/>
</dbReference>
<sequence>MPHSADAHLITSKQAAEMLGISLPTLYAYVSRGLLQSQSDGATRRKLYSREQVTALKDKRDLRRDPAKGVAQSLQWGPPLLDSAVTQIREGRFYYRGRDACLLAETTSFEALTAWLWGELCETPLSLDWSPLEFTAQDRAFLNRYRHLHPCDRLQLQTRLAAAADPVSQQTKTRGMARRAARLLATWTDDGKHGDQPVPLATRLARRWSLPPETTAPLLNAVLILCADHELNISSFTARCVASAGTGVYEIVSAGLSALRGVHHGGFSDRVEALLRDLVLLEPDAAERDIQARLNRGEAVPGFAHPFYPAGDPRFSAIRALVLRHAPDPEAAQRALDRIDLCQRCTEDPPTLDSGLALVSVALGLPPHAAWFLFAVGRTVGWVAHGIEQVNQGRFIRPRANYTGPPIEDN</sequence>
<comment type="similarity">
    <text evidence="2">Belongs to the citrate synthase family.</text>
</comment>